<feature type="domain" description="Mos1 transposase HTH" evidence="1">
    <location>
        <begin position="7"/>
        <end position="51"/>
    </location>
</feature>
<dbReference type="InterPro" id="IPR036397">
    <property type="entry name" value="RNaseH_sf"/>
</dbReference>
<evidence type="ECO:0000313" key="2">
    <source>
        <dbReference type="EMBL" id="MBW19768.1"/>
    </source>
</evidence>
<name>A0A2H8U2K3_9HEMI</name>
<dbReference type="Pfam" id="PF17906">
    <property type="entry name" value="HTH_48"/>
    <property type="match status" value="1"/>
</dbReference>
<proteinExistence type="predicted"/>
<dbReference type="EMBL" id="GFXV01007963">
    <property type="protein sequence ID" value="MBW19768.1"/>
    <property type="molecule type" value="Transcribed_RNA"/>
</dbReference>
<dbReference type="Gene3D" id="3.30.420.10">
    <property type="entry name" value="Ribonuclease H-like superfamily/Ribonuclease H"/>
    <property type="match status" value="1"/>
</dbReference>
<dbReference type="InterPro" id="IPR041426">
    <property type="entry name" value="Mos1_HTH"/>
</dbReference>
<dbReference type="OrthoDB" id="6613513at2759"/>
<reference evidence="2" key="1">
    <citation type="submission" date="2017-10" db="EMBL/GenBank/DDBJ databases">
        <title>Transcriptome Assembly of Sugarcane Aphid Adults.</title>
        <authorList>
            <person name="Scully E.D."/>
            <person name="Palmer N.A."/>
            <person name="Geib S.M."/>
            <person name="Sarath G."/>
            <person name="Sattler S.E."/>
        </authorList>
    </citation>
    <scope>NUCLEOTIDE SEQUENCE</scope>
    <source>
        <tissue evidence="2">Whole body</tissue>
    </source>
</reference>
<accession>A0A2H8U2K3</accession>
<protein>
    <submittedName>
        <fullName evidence="2">Mariner Mos1 transposase</fullName>
    </submittedName>
</protein>
<dbReference type="PANTHER" id="PTHR46060">
    <property type="entry name" value="MARINER MOS1 TRANSPOSASE-LIKE PROTEIN"/>
    <property type="match status" value="1"/>
</dbReference>
<evidence type="ECO:0000259" key="1">
    <source>
        <dbReference type="Pfam" id="PF17906"/>
    </source>
</evidence>
<dbReference type="AlphaFoldDB" id="A0A2H8U2K3"/>
<organism evidence="2">
    <name type="scientific">Melanaphis sacchari</name>
    <dbReference type="NCBI Taxonomy" id="742174"/>
    <lineage>
        <taxon>Eukaryota</taxon>
        <taxon>Metazoa</taxon>
        <taxon>Ecdysozoa</taxon>
        <taxon>Arthropoda</taxon>
        <taxon>Hexapoda</taxon>
        <taxon>Insecta</taxon>
        <taxon>Pterygota</taxon>
        <taxon>Neoptera</taxon>
        <taxon>Paraneoptera</taxon>
        <taxon>Hemiptera</taxon>
        <taxon>Sternorrhyncha</taxon>
        <taxon>Aphidomorpha</taxon>
        <taxon>Aphidoidea</taxon>
        <taxon>Aphididae</taxon>
        <taxon>Aphidini</taxon>
        <taxon>Melanaphis</taxon>
    </lineage>
</organism>
<dbReference type="PANTHER" id="PTHR46060:SF1">
    <property type="entry name" value="MARINER MOS1 TRANSPOSASE-LIKE PROTEIN"/>
    <property type="match status" value="1"/>
</dbReference>
<dbReference type="InterPro" id="IPR052709">
    <property type="entry name" value="Transposase-MT_Hybrid"/>
</dbReference>
<dbReference type="GO" id="GO:0003676">
    <property type="term" value="F:nucleic acid binding"/>
    <property type="evidence" value="ECO:0007669"/>
    <property type="project" value="InterPro"/>
</dbReference>
<sequence length="170" mass="19907">MSQFEQRANIKFCFKLGKTAAETLECLKTVYGDEALKKTAVYDWFKPFKNGQESIRRKRQRKWENGWFLHYNNAPYHSSFAVRQFLTDKKISTIPQPPYSPDIAPCDFWLFPNLKLGLKGERFATIEDIKVNATANLRAIPIEGYQRCFQQLQSRWSKCVCAEGRYFEGD</sequence>